<comment type="similarity">
    <text evidence="2">Belongs to the autoinducer-2 exporter (AI-2E) (TC 2.A.86) family.</text>
</comment>
<evidence type="ECO:0000256" key="8">
    <source>
        <dbReference type="SAM" id="Phobius"/>
    </source>
</evidence>
<evidence type="ECO:0000313" key="9">
    <source>
        <dbReference type="EMBL" id="RFF30071.1"/>
    </source>
</evidence>
<keyword evidence="6 8" id="KW-1133">Transmembrane helix</keyword>
<dbReference type="GO" id="GO:0005886">
    <property type="term" value="C:plasma membrane"/>
    <property type="evidence" value="ECO:0007669"/>
    <property type="project" value="UniProtKB-SubCell"/>
</dbReference>
<comment type="subcellular location">
    <subcellularLocation>
        <location evidence="1">Cell membrane</location>
        <topology evidence="1">Multi-pass membrane protein</topology>
    </subcellularLocation>
</comment>
<sequence>MIARVNEWFRRHFSDPQVVILALFLALGVLAIALFGKMLAPVLASLVLAYLLEGGVQRLERLGVPRLLSVIGVFLGFMTALVYLLLGLVPMLTRQLAAIVRDLPSYVSLAQDWVAKLPERYPQLVAPTEPASATEAIAANGVELAAEEPQRELALISQEQLSTWLDNIGSELVNYGATLVSFSGVMSAVNLLIFLVLMPVLVFFFLKDKHQLVGWASQYLPRDRALVTSVWQEVDAQIGNYVRGKVLEIMIVWIVTYVVFALLQMPFVMLLSMLVGLSVIIPYIGAAVVTLPVALVALVAFGPGASFWYVLIAYTIIQALDGNVLVPILFSEVVSLHPVAIITAVLVFGGIWGFWGVFFAIPLATLVNAVLRAWPRANDEGDRTFSGEPDEAADARG</sequence>
<evidence type="ECO:0000256" key="5">
    <source>
        <dbReference type="ARBA" id="ARBA00022692"/>
    </source>
</evidence>
<evidence type="ECO:0000256" key="7">
    <source>
        <dbReference type="ARBA" id="ARBA00023136"/>
    </source>
</evidence>
<accession>A0A3E1K8P4</accession>
<feature type="transmembrane region" description="Helical" evidence="8">
    <location>
        <begin position="280"/>
        <end position="301"/>
    </location>
</feature>
<dbReference type="PANTHER" id="PTHR21716">
    <property type="entry name" value="TRANSMEMBRANE PROTEIN"/>
    <property type="match status" value="1"/>
</dbReference>
<evidence type="ECO:0000256" key="4">
    <source>
        <dbReference type="ARBA" id="ARBA00022475"/>
    </source>
</evidence>
<feature type="transmembrane region" description="Helical" evidence="8">
    <location>
        <begin position="179"/>
        <end position="206"/>
    </location>
</feature>
<comment type="caution">
    <text evidence="9">The sequence shown here is derived from an EMBL/GenBank/DDBJ whole genome shotgun (WGS) entry which is preliminary data.</text>
</comment>
<reference evidence="9 10" key="1">
    <citation type="submission" date="2018-08" db="EMBL/GenBank/DDBJ databases">
        <title>Wenzhouxiangella salilacus sp. nov., a novel bacterium isolated from a saline lake in Xinjiang Province, China.</title>
        <authorList>
            <person name="Han S."/>
        </authorList>
    </citation>
    <scope>NUCLEOTIDE SEQUENCE [LARGE SCALE GENOMIC DNA]</scope>
    <source>
        <strain evidence="9 10">XDB06</strain>
    </source>
</reference>
<feature type="transmembrane region" description="Helical" evidence="8">
    <location>
        <begin position="336"/>
        <end position="367"/>
    </location>
</feature>
<feature type="transmembrane region" description="Helical" evidence="8">
    <location>
        <begin position="251"/>
        <end position="274"/>
    </location>
</feature>
<feature type="transmembrane region" description="Helical" evidence="8">
    <location>
        <begin position="20"/>
        <end position="52"/>
    </location>
</feature>
<protein>
    <submittedName>
        <fullName evidence="9">AI-2E family transporter</fullName>
    </submittedName>
</protein>
<dbReference type="InterPro" id="IPR002549">
    <property type="entry name" value="AI-2E-like"/>
</dbReference>
<dbReference type="AlphaFoldDB" id="A0A3E1K8P4"/>
<name>A0A3E1K8P4_9GAMM</name>
<feature type="transmembrane region" description="Helical" evidence="8">
    <location>
        <begin position="64"/>
        <end position="86"/>
    </location>
</feature>
<keyword evidence="7 8" id="KW-0472">Membrane</keyword>
<evidence type="ECO:0000256" key="1">
    <source>
        <dbReference type="ARBA" id="ARBA00004651"/>
    </source>
</evidence>
<gene>
    <name evidence="9" type="ORF">DZC52_09655</name>
</gene>
<dbReference type="Pfam" id="PF01594">
    <property type="entry name" value="AI-2E_transport"/>
    <property type="match status" value="1"/>
</dbReference>
<feature type="transmembrane region" description="Helical" evidence="8">
    <location>
        <begin position="308"/>
        <end position="330"/>
    </location>
</feature>
<evidence type="ECO:0000313" key="10">
    <source>
        <dbReference type="Proteomes" id="UP000260351"/>
    </source>
</evidence>
<keyword evidence="10" id="KW-1185">Reference proteome</keyword>
<evidence type="ECO:0000256" key="3">
    <source>
        <dbReference type="ARBA" id="ARBA00022448"/>
    </source>
</evidence>
<keyword evidence="5 8" id="KW-0812">Transmembrane</keyword>
<dbReference type="RefSeq" id="WP_116650940.1">
    <property type="nucleotide sequence ID" value="NZ_QUZK01000038.1"/>
</dbReference>
<proteinExistence type="inferred from homology"/>
<keyword evidence="3" id="KW-0813">Transport</keyword>
<dbReference type="Proteomes" id="UP000260351">
    <property type="component" value="Unassembled WGS sequence"/>
</dbReference>
<evidence type="ECO:0000256" key="6">
    <source>
        <dbReference type="ARBA" id="ARBA00022989"/>
    </source>
</evidence>
<organism evidence="9 10">
    <name type="scientific">Wenzhouxiangella sediminis</name>
    <dbReference type="NCBI Taxonomy" id="1792836"/>
    <lineage>
        <taxon>Bacteria</taxon>
        <taxon>Pseudomonadati</taxon>
        <taxon>Pseudomonadota</taxon>
        <taxon>Gammaproteobacteria</taxon>
        <taxon>Chromatiales</taxon>
        <taxon>Wenzhouxiangellaceae</taxon>
        <taxon>Wenzhouxiangella</taxon>
    </lineage>
</organism>
<evidence type="ECO:0000256" key="2">
    <source>
        <dbReference type="ARBA" id="ARBA00009773"/>
    </source>
</evidence>
<keyword evidence="4" id="KW-1003">Cell membrane</keyword>
<dbReference type="PANTHER" id="PTHR21716:SF53">
    <property type="entry name" value="PERMEASE PERM-RELATED"/>
    <property type="match status" value="1"/>
</dbReference>
<dbReference type="GO" id="GO:0055085">
    <property type="term" value="P:transmembrane transport"/>
    <property type="evidence" value="ECO:0007669"/>
    <property type="project" value="TreeGrafter"/>
</dbReference>
<dbReference type="EMBL" id="QUZK01000038">
    <property type="protein sequence ID" value="RFF30071.1"/>
    <property type="molecule type" value="Genomic_DNA"/>
</dbReference>
<dbReference type="OrthoDB" id="5562213at2"/>